<keyword evidence="8" id="KW-0067">ATP-binding</keyword>
<dbReference type="GO" id="GO:0000155">
    <property type="term" value="F:phosphorelay sensor kinase activity"/>
    <property type="evidence" value="ECO:0007669"/>
    <property type="project" value="InterPro"/>
</dbReference>
<sequence length="343" mass="37105">MTPRFWLLHVLGWSLFALIAFIARPSEASVPDALQFLAVAAVSIGGLLASLGLRWLYRKVQADGYGELRWLGMLLVASVLAAVGVDVVVYLLLSLLAGLSPGLAALHDAQPMISRAPLLAPAFIAWSLLYLAISRQTRLAEAARHQKDLQLALKEAHLQRLLGHISPHFTFNTLNNIRALILKDPDLAREQITRFASTLRYQFTGSEDALVTVEEEMAVVRDHLSLVGLQLGARLRYSEQVDAVALHRQVPRFCVQLLVENAVKHGLGLSSTGGDLHVAIAAPAGGLRIEVRNSGQLRATDGTGTGLDNLRQRLQLSFGSDAGLSLEEQGDSVVARVWIGSAA</sequence>
<dbReference type="RefSeq" id="WP_259258911.1">
    <property type="nucleotide sequence ID" value="NZ_JANUEK010000001.1"/>
</dbReference>
<keyword evidence="11 12" id="KW-0472">Membrane</keyword>
<organism evidence="14 15">
    <name type="scientific">Stenotrophomonas rhizophila</name>
    <dbReference type="NCBI Taxonomy" id="216778"/>
    <lineage>
        <taxon>Bacteria</taxon>
        <taxon>Pseudomonadati</taxon>
        <taxon>Pseudomonadota</taxon>
        <taxon>Gammaproteobacteria</taxon>
        <taxon>Lysobacterales</taxon>
        <taxon>Lysobacteraceae</taxon>
        <taxon>Stenotrophomonas</taxon>
    </lineage>
</organism>
<feature type="domain" description="Signal transduction histidine kinase internal region" evidence="13">
    <location>
        <begin position="157"/>
        <end position="235"/>
    </location>
</feature>
<evidence type="ECO:0000313" key="15">
    <source>
        <dbReference type="Proteomes" id="UP001320691"/>
    </source>
</evidence>
<accession>A0AAW5PCP2</accession>
<keyword evidence="4" id="KW-0808">Transferase</keyword>
<evidence type="ECO:0000256" key="5">
    <source>
        <dbReference type="ARBA" id="ARBA00022692"/>
    </source>
</evidence>
<evidence type="ECO:0000256" key="3">
    <source>
        <dbReference type="ARBA" id="ARBA00022553"/>
    </source>
</evidence>
<evidence type="ECO:0000313" key="14">
    <source>
        <dbReference type="EMBL" id="MCS4278164.1"/>
    </source>
</evidence>
<dbReference type="EMBL" id="JANUEK010000001">
    <property type="protein sequence ID" value="MCS4278164.1"/>
    <property type="molecule type" value="Genomic_DNA"/>
</dbReference>
<protein>
    <recommendedName>
        <fullName evidence="13">Signal transduction histidine kinase internal region domain-containing protein</fullName>
    </recommendedName>
</protein>
<keyword evidence="6" id="KW-0547">Nucleotide-binding</keyword>
<keyword evidence="10" id="KW-0902">Two-component regulatory system</keyword>
<evidence type="ECO:0000256" key="2">
    <source>
        <dbReference type="ARBA" id="ARBA00022475"/>
    </source>
</evidence>
<evidence type="ECO:0000259" key="13">
    <source>
        <dbReference type="Pfam" id="PF06580"/>
    </source>
</evidence>
<evidence type="ECO:0000256" key="9">
    <source>
        <dbReference type="ARBA" id="ARBA00022989"/>
    </source>
</evidence>
<evidence type="ECO:0000256" key="7">
    <source>
        <dbReference type="ARBA" id="ARBA00022777"/>
    </source>
</evidence>
<dbReference type="Proteomes" id="UP001320691">
    <property type="component" value="Unassembled WGS sequence"/>
</dbReference>
<evidence type="ECO:0000256" key="11">
    <source>
        <dbReference type="ARBA" id="ARBA00023136"/>
    </source>
</evidence>
<dbReference type="SUPFAM" id="SSF55874">
    <property type="entry name" value="ATPase domain of HSP90 chaperone/DNA topoisomerase II/histidine kinase"/>
    <property type="match status" value="1"/>
</dbReference>
<evidence type="ECO:0000256" key="6">
    <source>
        <dbReference type="ARBA" id="ARBA00022741"/>
    </source>
</evidence>
<gene>
    <name evidence="14" type="ORF">M2412_000125</name>
</gene>
<dbReference type="GO" id="GO:0005524">
    <property type="term" value="F:ATP binding"/>
    <property type="evidence" value="ECO:0007669"/>
    <property type="project" value="UniProtKB-KW"/>
</dbReference>
<dbReference type="Gene3D" id="3.30.565.10">
    <property type="entry name" value="Histidine kinase-like ATPase, C-terminal domain"/>
    <property type="match status" value="1"/>
</dbReference>
<feature type="transmembrane region" description="Helical" evidence="12">
    <location>
        <begin position="69"/>
        <end position="93"/>
    </location>
</feature>
<evidence type="ECO:0000256" key="8">
    <source>
        <dbReference type="ARBA" id="ARBA00022840"/>
    </source>
</evidence>
<comment type="subcellular location">
    <subcellularLocation>
        <location evidence="1">Cell membrane</location>
        <topology evidence="1">Multi-pass membrane protein</topology>
    </subcellularLocation>
</comment>
<evidence type="ECO:0000256" key="4">
    <source>
        <dbReference type="ARBA" id="ARBA00022679"/>
    </source>
</evidence>
<evidence type="ECO:0000256" key="1">
    <source>
        <dbReference type="ARBA" id="ARBA00004651"/>
    </source>
</evidence>
<dbReference type="PANTHER" id="PTHR34220">
    <property type="entry name" value="SENSOR HISTIDINE KINASE YPDA"/>
    <property type="match status" value="1"/>
</dbReference>
<proteinExistence type="predicted"/>
<name>A0AAW5PCP2_9GAMM</name>
<dbReference type="PANTHER" id="PTHR34220:SF11">
    <property type="entry name" value="SENSOR PROTEIN KINASE HPTS"/>
    <property type="match status" value="1"/>
</dbReference>
<evidence type="ECO:0000256" key="10">
    <source>
        <dbReference type="ARBA" id="ARBA00023012"/>
    </source>
</evidence>
<keyword evidence="5 12" id="KW-0812">Transmembrane</keyword>
<evidence type="ECO:0000256" key="12">
    <source>
        <dbReference type="SAM" id="Phobius"/>
    </source>
</evidence>
<feature type="transmembrane region" description="Helical" evidence="12">
    <location>
        <begin position="113"/>
        <end position="133"/>
    </location>
</feature>
<reference evidence="14" key="1">
    <citation type="submission" date="2022-08" db="EMBL/GenBank/DDBJ databases">
        <title>Genomic analyses of the natural microbiome of Caenorhabditis elegans.</title>
        <authorList>
            <person name="Samuel B."/>
        </authorList>
    </citation>
    <scope>NUCLEOTIDE SEQUENCE</scope>
    <source>
        <strain evidence="14">BIGb0277</strain>
    </source>
</reference>
<dbReference type="InterPro" id="IPR050640">
    <property type="entry name" value="Bact_2-comp_sensor_kinase"/>
</dbReference>
<dbReference type="InterPro" id="IPR010559">
    <property type="entry name" value="Sig_transdc_His_kin_internal"/>
</dbReference>
<comment type="caution">
    <text evidence="14">The sequence shown here is derived from an EMBL/GenBank/DDBJ whole genome shotgun (WGS) entry which is preliminary data.</text>
</comment>
<keyword evidence="9 12" id="KW-1133">Transmembrane helix</keyword>
<feature type="transmembrane region" description="Helical" evidence="12">
    <location>
        <begin position="38"/>
        <end position="57"/>
    </location>
</feature>
<dbReference type="AlphaFoldDB" id="A0AAW5PCP2"/>
<keyword evidence="7" id="KW-0418">Kinase</keyword>
<dbReference type="GO" id="GO:0005886">
    <property type="term" value="C:plasma membrane"/>
    <property type="evidence" value="ECO:0007669"/>
    <property type="project" value="UniProtKB-SubCell"/>
</dbReference>
<keyword evidence="3" id="KW-0597">Phosphoprotein</keyword>
<keyword evidence="2" id="KW-1003">Cell membrane</keyword>
<dbReference type="InterPro" id="IPR036890">
    <property type="entry name" value="HATPase_C_sf"/>
</dbReference>
<dbReference type="Pfam" id="PF06580">
    <property type="entry name" value="His_kinase"/>
    <property type="match status" value="1"/>
</dbReference>